<evidence type="ECO:0000313" key="2">
    <source>
        <dbReference type="Proteomes" id="UP000616151"/>
    </source>
</evidence>
<comment type="caution">
    <text evidence="1">The sequence shown here is derived from an EMBL/GenBank/DDBJ whole genome shotgun (WGS) entry which is preliminary data.</text>
</comment>
<protein>
    <submittedName>
        <fullName evidence="1">AEC family transporter</fullName>
    </submittedName>
</protein>
<name>A0ACC5R1H8_9HYPH</name>
<gene>
    <name evidence="1" type="ORF">JHL16_08880</name>
</gene>
<evidence type="ECO:0000313" key="1">
    <source>
        <dbReference type="EMBL" id="MBK1866463.1"/>
    </source>
</evidence>
<accession>A0ACC5R1H8</accession>
<organism evidence="1 2">
    <name type="scientific">Taklimakanibacter albus</name>
    <dbReference type="NCBI Taxonomy" id="2800327"/>
    <lineage>
        <taxon>Bacteria</taxon>
        <taxon>Pseudomonadati</taxon>
        <taxon>Pseudomonadota</taxon>
        <taxon>Alphaproteobacteria</taxon>
        <taxon>Hyphomicrobiales</taxon>
        <taxon>Aestuariivirgaceae</taxon>
        <taxon>Taklimakanibacter</taxon>
    </lineage>
</organism>
<proteinExistence type="predicted"/>
<keyword evidence="2" id="KW-1185">Reference proteome</keyword>
<dbReference type="Proteomes" id="UP000616151">
    <property type="component" value="Unassembled WGS sequence"/>
</dbReference>
<reference evidence="1" key="1">
    <citation type="submission" date="2021-01" db="EMBL/GenBank/DDBJ databases">
        <authorList>
            <person name="Sun Q."/>
        </authorList>
    </citation>
    <scope>NUCLEOTIDE SEQUENCE</scope>
    <source>
        <strain evidence="1">YIM B02566</strain>
    </source>
</reference>
<sequence length="311" mass="33116">MSAAFESLLPVFLLLALGFLLRWREVVPLDMWRGIELLGYWVFFPALLAETLISSDIQTLPLAGITFTMLASFTTMAGGLLLLRRPILAGLSITAPSFSSLFQSTTRWNGFIALPILAKLHGELGVALVAVVLAVLVPVANLAAVYVVAQNAGTQPLPTRQLLYVIFRNPFIWATTLGLLINLSGIPVYAPALSTLKMLGGAAIACGLLMVGAGLRVEEIRRPSPAVWLGTALKLLGMPLLVTLWSLAFGIEGVAFLACIVCAGVPTAMSAYVLARQMGGDAPLVATTVTLQTALSFITIPLLIWLAQSFK</sequence>
<dbReference type="EMBL" id="JAENHL010000006">
    <property type="protein sequence ID" value="MBK1866463.1"/>
    <property type="molecule type" value="Genomic_DNA"/>
</dbReference>